<reference evidence="2 3" key="1">
    <citation type="journal article" date="2016" name="Nat. Commun.">
        <title>Thousands of microbial genomes shed light on interconnected biogeochemical processes in an aquifer system.</title>
        <authorList>
            <person name="Anantharaman K."/>
            <person name="Brown C.T."/>
            <person name="Hug L.A."/>
            <person name="Sharon I."/>
            <person name="Castelle C.J."/>
            <person name="Probst A.J."/>
            <person name="Thomas B.C."/>
            <person name="Singh A."/>
            <person name="Wilkins M.J."/>
            <person name="Karaoz U."/>
            <person name="Brodie E.L."/>
            <person name="Williams K.H."/>
            <person name="Hubbard S.S."/>
            <person name="Banfield J.F."/>
        </authorList>
    </citation>
    <scope>NUCLEOTIDE SEQUENCE [LARGE SCALE GENOMIC DNA]</scope>
</reference>
<feature type="domain" description="Phosphatidylglycerol lysyltransferase C-terminal" evidence="1">
    <location>
        <begin position="30"/>
        <end position="311"/>
    </location>
</feature>
<dbReference type="Proteomes" id="UP000178735">
    <property type="component" value="Unassembled WGS sequence"/>
</dbReference>
<dbReference type="PIRSF" id="PIRSF018688">
    <property type="entry name" value="UCP018688"/>
    <property type="match status" value="1"/>
</dbReference>
<gene>
    <name evidence="2" type="ORF">A2008_09225</name>
</gene>
<evidence type="ECO:0000259" key="1">
    <source>
        <dbReference type="Pfam" id="PF09924"/>
    </source>
</evidence>
<comment type="caution">
    <text evidence="2">The sequence shown here is derived from an EMBL/GenBank/DDBJ whole genome shotgun (WGS) entry which is preliminary data.</text>
</comment>
<dbReference type="PANTHER" id="PTHR41373">
    <property type="entry name" value="DUF2156 DOMAIN-CONTAINING PROTEIN"/>
    <property type="match status" value="1"/>
</dbReference>
<name>A0A1F7WXI2_9BACT</name>
<evidence type="ECO:0000313" key="3">
    <source>
        <dbReference type="Proteomes" id="UP000178735"/>
    </source>
</evidence>
<dbReference type="InterPro" id="IPR016732">
    <property type="entry name" value="UCP018688"/>
</dbReference>
<dbReference type="EMBL" id="MGFH01000042">
    <property type="protein sequence ID" value="OGM07516.1"/>
    <property type="molecule type" value="Genomic_DNA"/>
</dbReference>
<accession>A0A1F7WXI2</accession>
<dbReference type="Gene3D" id="3.40.630.30">
    <property type="match status" value="1"/>
</dbReference>
<sequence length="321" mass="37509">MLVQSESLCSLGLEKVNISHRNIFDNYVRQLKIDLSDYTFANNFMWFENADGYFKKVNGNLCLFIHNNESLTMLLPPLGNNMPVETLNECFEIMNAANPDPGQSKIDYVYAGYLDNVDFNAYEVERQNPDYIYLNSELKELRGNKYKTKRNEVNYFTKNFQFDYLPYSFAHREMAVDLIYRWANLRLSSISPLSEKELDHFVELIELERNAIIRVLDRYEDLELKGALIMINGRAEGITFGEKINENTASILIEKTNFQYFGISQFLFKEFCSREFGDCAFVNVGDDLGFDNLRRVKMSYHPHSYGPKYTIRNKNGIAKRE</sequence>
<dbReference type="Pfam" id="PF09924">
    <property type="entry name" value="LPG_synthase_C"/>
    <property type="match status" value="1"/>
</dbReference>
<evidence type="ECO:0000313" key="2">
    <source>
        <dbReference type="EMBL" id="OGM07516.1"/>
    </source>
</evidence>
<proteinExistence type="predicted"/>
<dbReference type="SUPFAM" id="SSF55729">
    <property type="entry name" value="Acyl-CoA N-acyltransferases (Nat)"/>
    <property type="match status" value="2"/>
</dbReference>
<dbReference type="InterPro" id="IPR024320">
    <property type="entry name" value="LPG_synthase_C"/>
</dbReference>
<dbReference type="AlphaFoldDB" id="A0A1F7WXI2"/>
<organism evidence="2 3">
    <name type="scientific">Candidatus Wallbacteria bacterium GWC2_49_35</name>
    <dbReference type="NCBI Taxonomy" id="1817813"/>
    <lineage>
        <taxon>Bacteria</taxon>
        <taxon>Candidatus Walliibacteriota</taxon>
    </lineage>
</organism>
<protein>
    <recommendedName>
        <fullName evidence="1">Phosphatidylglycerol lysyltransferase C-terminal domain-containing protein</fullName>
    </recommendedName>
</protein>
<dbReference type="PANTHER" id="PTHR41373:SF1">
    <property type="entry name" value="PHOSPHATIDYLGLYCEROL LYSYLTRANSFERASE C-TERMINAL DOMAIN-CONTAINING PROTEIN"/>
    <property type="match status" value="1"/>
</dbReference>
<dbReference type="InterPro" id="IPR016181">
    <property type="entry name" value="Acyl_CoA_acyltransferase"/>
</dbReference>